<keyword evidence="1" id="KW-1133">Transmembrane helix</keyword>
<name>A0AAU7DZH9_9MICO</name>
<evidence type="ECO:0000256" key="1">
    <source>
        <dbReference type="SAM" id="Phobius"/>
    </source>
</evidence>
<reference evidence="2" key="1">
    <citation type="submission" date="2024-02" db="EMBL/GenBank/DDBJ databases">
        <title>Tomenella chthoni gen. nov. sp. nov., a member of the family Jonesiaceae isolated from bat guano.</title>
        <authorList>
            <person name="Miller S.L."/>
            <person name="King J."/>
            <person name="Sankaranarayanan K."/>
            <person name="Lawson P.A."/>
        </authorList>
    </citation>
    <scope>NUCLEOTIDE SEQUENCE</scope>
    <source>
        <strain evidence="2">BS-20</strain>
    </source>
</reference>
<proteinExistence type="predicted"/>
<accession>A0AAU7DZH9</accession>
<sequence length="121" mass="13459">MSTVPELERLRADHGFRWSFWFWAGIGAALPLLKAVTVVIWSLIDQGPNGLVQGLGWLLISIPLEIAPPAALFLCFGLFYRTKIYAIRTGRQQSNQKNSIVVAALIIGMISSLFMGFFHIP</sequence>
<keyword evidence="1" id="KW-0812">Transmembrane</keyword>
<feature type="transmembrane region" description="Helical" evidence="1">
    <location>
        <begin position="20"/>
        <end position="44"/>
    </location>
</feature>
<evidence type="ECO:0000313" key="2">
    <source>
        <dbReference type="EMBL" id="XBH22457.1"/>
    </source>
</evidence>
<feature type="transmembrane region" description="Helical" evidence="1">
    <location>
        <begin position="100"/>
        <end position="120"/>
    </location>
</feature>
<dbReference type="EMBL" id="CP146203">
    <property type="protein sequence ID" value="XBH22457.1"/>
    <property type="molecule type" value="Genomic_DNA"/>
</dbReference>
<organism evidence="2">
    <name type="scientific">Jonesiaceae bacterium BS-20</name>
    <dbReference type="NCBI Taxonomy" id="3120821"/>
    <lineage>
        <taxon>Bacteria</taxon>
        <taxon>Bacillati</taxon>
        <taxon>Actinomycetota</taxon>
        <taxon>Actinomycetes</taxon>
        <taxon>Micrococcales</taxon>
        <taxon>Jonesiaceae</taxon>
    </lineage>
</organism>
<feature type="transmembrane region" description="Helical" evidence="1">
    <location>
        <begin position="56"/>
        <end position="80"/>
    </location>
</feature>
<keyword evidence="1" id="KW-0472">Membrane</keyword>
<protein>
    <submittedName>
        <fullName evidence="2">Uncharacterized protein</fullName>
    </submittedName>
</protein>
<gene>
    <name evidence="2" type="ORF">V5R04_04325</name>
</gene>
<dbReference type="AlphaFoldDB" id="A0AAU7DZH9"/>